<dbReference type="STRING" id="262898.GA0070564_101863"/>
<accession>A0A1C4V113</accession>
<keyword evidence="2" id="KW-0732">Signal</keyword>
<feature type="chain" id="PRO_5038944824" evidence="2">
    <location>
        <begin position="24"/>
        <end position="55"/>
    </location>
</feature>
<dbReference type="EMBL" id="FMCX01000001">
    <property type="protein sequence ID" value="SCE77501.1"/>
    <property type="molecule type" value="Genomic_DNA"/>
</dbReference>
<evidence type="ECO:0000313" key="3">
    <source>
        <dbReference type="EMBL" id="SCE77501.1"/>
    </source>
</evidence>
<organism evidence="3 4">
    <name type="scientific">Micromonospora mirobrigensis</name>
    <dbReference type="NCBI Taxonomy" id="262898"/>
    <lineage>
        <taxon>Bacteria</taxon>
        <taxon>Bacillati</taxon>
        <taxon>Actinomycetota</taxon>
        <taxon>Actinomycetes</taxon>
        <taxon>Micromonosporales</taxon>
        <taxon>Micromonosporaceae</taxon>
        <taxon>Micromonospora</taxon>
    </lineage>
</organism>
<reference evidence="4" key="1">
    <citation type="submission" date="2016-06" db="EMBL/GenBank/DDBJ databases">
        <authorList>
            <person name="Varghese N."/>
            <person name="Submissions Spin"/>
        </authorList>
    </citation>
    <scope>NUCLEOTIDE SEQUENCE [LARGE SCALE GENOMIC DNA]</scope>
    <source>
        <strain evidence="4">DSM 44830</strain>
    </source>
</reference>
<feature type="region of interest" description="Disordered" evidence="1">
    <location>
        <begin position="25"/>
        <end position="55"/>
    </location>
</feature>
<evidence type="ECO:0000256" key="1">
    <source>
        <dbReference type="SAM" id="MobiDB-lite"/>
    </source>
</evidence>
<dbReference type="RefSeq" id="WP_176730538.1">
    <property type="nucleotide sequence ID" value="NZ_FMCX01000001.1"/>
</dbReference>
<dbReference type="Proteomes" id="UP000199504">
    <property type="component" value="Unassembled WGS sequence"/>
</dbReference>
<protein>
    <submittedName>
        <fullName evidence="3">Uncharacterized protein</fullName>
    </submittedName>
</protein>
<gene>
    <name evidence="3" type="ORF">GA0070564_101863</name>
</gene>
<evidence type="ECO:0000313" key="4">
    <source>
        <dbReference type="Proteomes" id="UP000199504"/>
    </source>
</evidence>
<dbReference type="AlphaFoldDB" id="A0A1C4V113"/>
<feature type="signal peptide" evidence="2">
    <location>
        <begin position="1"/>
        <end position="23"/>
    </location>
</feature>
<evidence type="ECO:0000256" key="2">
    <source>
        <dbReference type="SAM" id="SignalP"/>
    </source>
</evidence>
<sequence length="55" mass="5501">MAPKLSIALLVSLLLLLGVAGHAAAPTTRPPAASSVGPLEPESGGDVVDNDIDWP</sequence>
<name>A0A1C4V113_9ACTN</name>
<keyword evidence="4" id="KW-1185">Reference proteome</keyword>
<proteinExistence type="predicted"/>